<dbReference type="EMBL" id="JAFBBK010000001">
    <property type="protein sequence ID" value="MBM7414657.1"/>
    <property type="molecule type" value="Genomic_DNA"/>
</dbReference>
<feature type="compositionally biased region" description="Basic and acidic residues" evidence="1">
    <location>
        <begin position="1"/>
        <end position="14"/>
    </location>
</feature>
<gene>
    <name evidence="2" type="ORF">JOE42_001390</name>
</gene>
<proteinExistence type="predicted"/>
<sequence>MKTTTERSGERISARADVASVTVTPNSATSGSATSGSATSEGRTRSSVVTLLLEEGPISATEVGSRLGISAAGVRRHLDALIDAGDARVTMTSRPGARTRGRPAKLFSLTAHGRSRLGHSYDDLAGAAMRHLREIGGDDAVRTFARRRIQSIVGDVEPADTSSQQSVSETADAIAEALTESGFAASTRPVGNGVQICQHHCPVSHVAAEFPELCTAEREAFADLLGTHVQRLATIANGDCACTTHVPLRTLSTPESGNTDDDVGVAPSDAADSGTVHPDRTALDSARTTSSSPNSPLDRLRKEPA</sequence>
<dbReference type="CDD" id="cd00090">
    <property type="entry name" value="HTH_ARSR"/>
    <property type="match status" value="1"/>
</dbReference>
<protein>
    <submittedName>
        <fullName evidence="2">ArsR family transcriptional regulator</fullName>
    </submittedName>
</protein>
<feature type="compositionally biased region" description="Polar residues" evidence="1">
    <location>
        <begin position="286"/>
        <end position="295"/>
    </location>
</feature>
<reference evidence="2 3" key="1">
    <citation type="submission" date="2021-01" db="EMBL/GenBank/DDBJ databases">
        <title>Genomics of switchgrass bacterial isolates.</title>
        <authorList>
            <person name="Shade A."/>
        </authorList>
    </citation>
    <scope>NUCLEOTIDE SEQUENCE [LARGE SCALE GENOMIC DNA]</scope>
    <source>
        <strain evidence="2 3">PvP111</strain>
    </source>
</reference>
<feature type="region of interest" description="Disordered" evidence="1">
    <location>
        <begin position="249"/>
        <end position="305"/>
    </location>
</feature>
<organism evidence="2 3">
    <name type="scientific">Rhodococcoides corynebacterioides</name>
    <dbReference type="NCBI Taxonomy" id="53972"/>
    <lineage>
        <taxon>Bacteria</taxon>
        <taxon>Bacillati</taxon>
        <taxon>Actinomycetota</taxon>
        <taxon>Actinomycetes</taxon>
        <taxon>Mycobacteriales</taxon>
        <taxon>Nocardiaceae</taxon>
        <taxon>Rhodococcoides</taxon>
    </lineage>
</organism>
<accession>A0ABS2KS25</accession>
<dbReference type="PANTHER" id="PTHR30363:SF28">
    <property type="entry name" value="TRANSCRIPTIONAL REGULATORY PROTEIN-RELATED"/>
    <property type="match status" value="1"/>
</dbReference>
<feature type="compositionally biased region" description="Low complexity" evidence="1">
    <location>
        <begin position="27"/>
        <end position="44"/>
    </location>
</feature>
<keyword evidence="3" id="KW-1185">Reference proteome</keyword>
<dbReference type="Pfam" id="PF12840">
    <property type="entry name" value="HTH_20"/>
    <property type="match status" value="1"/>
</dbReference>
<dbReference type="InterPro" id="IPR036390">
    <property type="entry name" value="WH_DNA-bd_sf"/>
</dbReference>
<dbReference type="Proteomes" id="UP000703038">
    <property type="component" value="Unassembled WGS sequence"/>
</dbReference>
<feature type="region of interest" description="Disordered" evidence="1">
    <location>
        <begin position="1"/>
        <end position="44"/>
    </location>
</feature>
<evidence type="ECO:0000256" key="1">
    <source>
        <dbReference type="SAM" id="MobiDB-lite"/>
    </source>
</evidence>
<comment type="caution">
    <text evidence="2">The sequence shown here is derived from an EMBL/GenBank/DDBJ whole genome shotgun (WGS) entry which is preliminary data.</text>
</comment>
<dbReference type="InterPro" id="IPR036388">
    <property type="entry name" value="WH-like_DNA-bd_sf"/>
</dbReference>
<evidence type="ECO:0000313" key="2">
    <source>
        <dbReference type="EMBL" id="MBM7414657.1"/>
    </source>
</evidence>
<dbReference type="InterPro" id="IPR011991">
    <property type="entry name" value="ArsR-like_HTH"/>
</dbReference>
<evidence type="ECO:0000313" key="3">
    <source>
        <dbReference type="Proteomes" id="UP000703038"/>
    </source>
</evidence>
<dbReference type="InterPro" id="IPR050313">
    <property type="entry name" value="Carb_Metab_HTH_regulators"/>
</dbReference>
<dbReference type="SUPFAM" id="SSF46785">
    <property type="entry name" value="Winged helix' DNA-binding domain"/>
    <property type="match status" value="1"/>
</dbReference>
<dbReference type="Gene3D" id="1.10.10.10">
    <property type="entry name" value="Winged helix-like DNA-binding domain superfamily/Winged helix DNA-binding domain"/>
    <property type="match status" value="1"/>
</dbReference>
<name>A0ABS2KS25_9NOCA</name>
<dbReference type="PANTHER" id="PTHR30363">
    <property type="entry name" value="HTH-TYPE TRANSCRIPTIONAL REGULATOR SRLR-RELATED"/>
    <property type="match status" value="1"/>
</dbReference>